<keyword evidence="2" id="KW-0472">Membrane</keyword>
<dbReference type="InterPro" id="IPR006668">
    <property type="entry name" value="Mg_transptr_MgtE_intracell_dom"/>
</dbReference>
<dbReference type="KEGG" id="hli:HLI_01670"/>
<dbReference type="Gene3D" id="1.25.60.10">
    <property type="entry name" value="MgtE N-terminal domain-like"/>
    <property type="match status" value="1"/>
</dbReference>
<dbReference type="OrthoDB" id="1724615at2"/>
<name>A0A410M8H2_9BACI</name>
<dbReference type="Proteomes" id="UP000287756">
    <property type="component" value="Chromosome"/>
</dbReference>
<accession>A0A410M8H2</accession>
<dbReference type="InterPro" id="IPR038076">
    <property type="entry name" value="MgtE_N_sf"/>
</dbReference>
<reference evidence="4 5" key="1">
    <citation type="submission" date="2018-01" db="EMBL/GenBank/DDBJ databases">
        <title>The whole genome sequencing and assembly of Halobacillus litoralis ERB031 strain.</title>
        <authorList>
            <person name="Lee S.-J."/>
            <person name="Park M.-K."/>
            <person name="Kim J.-Y."/>
            <person name="Lee Y.-J."/>
            <person name="Yi H."/>
            <person name="Bahn Y.-S."/>
            <person name="Kim J.F."/>
            <person name="Lee D.-W."/>
        </authorList>
    </citation>
    <scope>NUCLEOTIDE SEQUENCE [LARGE SCALE GENOMIC DNA]</scope>
    <source>
        <strain evidence="4 5">ERB 031</strain>
    </source>
</reference>
<dbReference type="Pfam" id="PF03448">
    <property type="entry name" value="MgtE_N"/>
    <property type="match status" value="1"/>
</dbReference>
<gene>
    <name evidence="4" type="ORF">HLI_01670</name>
</gene>
<evidence type="ECO:0000259" key="3">
    <source>
        <dbReference type="Pfam" id="PF03448"/>
    </source>
</evidence>
<dbReference type="EMBL" id="CP026118">
    <property type="protein sequence ID" value="QAS50996.1"/>
    <property type="molecule type" value="Genomic_DNA"/>
</dbReference>
<sequence length="192" mass="21230">MAKGVHNDKPKGNKIQKVFFAIVIPFIFLLTLTLIVLTLSGINVFEEAEKYAKKIPGVSEVTSTDEPASDPEEMDRLQAMVANKDVEIEQLQQDADQKQATIEEMDQQILKLEKELEDSLPEDGEDPNQKAKDLAASFQEMDPEEAAPIIGSMSQTLAVQVMREVSSEERGEILGQMDPEAAAEIASILLEE</sequence>
<evidence type="ECO:0000256" key="2">
    <source>
        <dbReference type="SAM" id="Phobius"/>
    </source>
</evidence>
<keyword evidence="2" id="KW-1133">Transmembrane helix</keyword>
<keyword evidence="2" id="KW-0812">Transmembrane</keyword>
<keyword evidence="1" id="KW-0175">Coiled coil</keyword>
<evidence type="ECO:0000313" key="5">
    <source>
        <dbReference type="Proteomes" id="UP000287756"/>
    </source>
</evidence>
<feature type="domain" description="Magnesium transporter MgtE intracellular" evidence="3">
    <location>
        <begin position="138"/>
        <end position="189"/>
    </location>
</feature>
<dbReference type="RefSeq" id="WP_128522760.1">
    <property type="nucleotide sequence ID" value="NZ_CP026118.1"/>
</dbReference>
<proteinExistence type="predicted"/>
<feature type="coiled-coil region" evidence="1">
    <location>
        <begin position="74"/>
        <end position="115"/>
    </location>
</feature>
<protein>
    <recommendedName>
        <fullName evidence="3">Magnesium transporter MgtE intracellular domain-containing protein</fullName>
    </recommendedName>
</protein>
<feature type="transmembrane region" description="Helical" evidence="2">
    <location>
        <begin position="18"/>
        <end position="45"/>
    </location>
</feature>
<dbReference type="SUPFAM" id="SSF158791">
    <property type="entry name" value="MgtE N-terminal domain-like"/>
    <property type="match status" value="1"/>
</dbReference>
<evidence type="ECO:0000256" key="1">
    <source>
        <dbReference type="SAM" id="Coils"/>
    </source>
</evidence>
<organism evidence="4 5">
    <name type="scientific">Halobacillus litoralis</name>
    <dbReference type="NCBI Taxonomy" id="45668"/>
    <lineage>
        <taxon>Bacteria</taxon>
        <taxon>Bacillati</taxon>
        <taxon>Bacillota</taxon>
        <taxon>Bacilli</taxon>
        <taxon>Bacillales</taxon>
        <taxon>Bacillaceae</taxon>
        <taxon>Halobacillus</taxon>
    </lineage>
</organism>
<dbReference type="AlphaFoldDB" id="A0A410M8H2"/>
<evidence type="ECO:0000313" key="4">
    <source>
        <dbReference type="EMBL" id="QAS50996.1"/>
    </source>
</evidence>